<name>A0A1S7R8V4_AGRTU</name>
<sequence length="105" mass="12259">MDEIVEFRCRVLLATQTAFIGMIGHQIRAITCRWNAKQILVRVHYDGPIDDSELEIMSEVQSEILSHFPDVDASVECRRIDPPQRIEFSETEVIIFMRREPDKLN</sequence>
<dbReference type="EMBL" id="FBWC01000022">
    <property type="protein sequence ID" value="CUX48898.1"/>
    <property type="molecule type" value="Genomic_DNA"/>
</dbReference>
<dbReference type="RefSeq" id="WP_080867319.1">
    <property type="nucleotide sequence ID" value="NZ_LT009731.1"/>
</dbReference>
<accession>A0A1S7R8V4</accession>
<organism evidence="1 2">
    <name type="scientific">Agrobacterium tumefaciens str. Kerr 14</name>
    <dbReference type="NCBI Taxonomy" id="1183424"/>
    <lineage>
        <taxon>Bacteria</taxon>
        <taxon>Pseudomonadati</taxon>
        <taxon>Pseudomonadota</taxon>
        <taxon>Alphaproteobacteria</taxon>
        <taxon>Hyphomicrobiales</taxon>
        <taxon>Rhizobiaceae</taxon>
        <taxon>Rhizobium/Agrobacterium group</taxon>
        <taxon>Agrobacterium</taxon>
        <taxon>Agrobacterium tumefaciens complex</taxon>
    </lineage>
</organism>
<reference evidence="1 2" key="1">
    <citation type="submission" date="2016-01" db="EMBL/GenBank/DDBJ databases">
        <authorList>
            <person name="Oliw E.H."/>
        </authorList>
    </citation>
    <scope>NUCLEOTIDE SEQUENCE [LARGE SCALE GENOMIC DNA]</scope>
    <source>
        <strain evidence="1 2">Kerr 14</strain>
    </source>
</reference>
<gene>
    <name evidence="1" type="ORF">AGR4C_Lc120142</name>
</gene>
<dbReference type="Proteomes" id="UP000191897">
    <property type="component" value="Unassembled WGS sequence"/>
</dbReference>
<dbReference type="Pfam" id="PF26541">
    <property type="entry name" value="MafI2"/>
    <property type="match status" value="1"/>
</dbReference>
<proteinExistence type="predicted"/>
<evidence type="ECO:0000313" key="2">
    <source>
        <dbReference type="Proteomes" id="UP000191897"/>
    </source>
</evidence>
<evidence type="ECO:0000313" key="1">
    <source>
        <dbReference type="EMBL" id="CUX48898.1"/>
    </source>
</evidence>
<protein>
    <submittedName>
        <fullName evidence="1">Uncharacterized protein</fullName>
    </submittedName>
</protein>
<dbReference type="AlphaFoldDB" id="A0A1S7R8V4"/>
<dbReference type="InterPro" id="IPR058702">
    <property type="entry name" value="MafI2-like"/>
</dbReference>